<reference evidence="1" key="2">
    <citation type="submission" date="2023-06" db="EMBL/GenBank/DDBJ databases">
        <authorList>
            <consortium name="Lawrence Berkeley National Laboratory"/>
            <person name="Haridas S."/>
            <person name="Hensen N."/>
            <person name="Bonometti L."/>
            <person name="Westerberg I."/>
            <person name="Brannstrom I.O."/>
            <person name="Guillou S."/>
            <person name="Cros-Aarteil S."/>
            <person name="Calhoun S."/>
            <person name="Kuo A."/>
            <person name="Mondo S."/>
            <person name="Pangilinan J."/>
            <person name="Riley R."/>
            <person name="Labutti K."/>
            <person name="Andreopoulos B."/>
            <person name="Lipzen A."/>
            <person name="Chen C."/>
            <person name="Yanf M."/>
            <person name="Daum C."/>
            <person name="Ng V."/>
            <person name="Clum A."/>
            <person name="Steindorff A."/>
            <person name="Ohm R."/>
            <person name="Martin F."/>
            <person name="Silar P."/>
            <person name="Natvig D."/>
            <person name="Lalanne C."/>
            <person name="Gautier V."/>
            <person name="Ament-Velasquez S.L."/>
            <person name="Kruys A."/>
            <person name="Hutchinson M.I."/>
            <person name="Powell A.J."/>
            <person name="Barry K."/>
            <person name="Miller A.N."/>
            <person name="Grigoriev I.V."/>
            <person name="Debuchy R."/>
            <person name="Gladieux P."/>
            <person name="Thoren M.H."/>
            <person name="Johannesson H."/>
        </authorList>
    </citation>
    <scope>NUCLEOTIDE SEQUENCE</scope>
    <source>
        <strain evidence="1">CBS 168.71</strain>
    </source>
</reference>
<evidence type="ECO:0000313" key="2">
    <source>
        <dbReference type="Proteomes" id="UP001278766"/>
    </source>
</evidence>
<reference evidence="1" key="1">
    <citation type="journal article" date="2023" name="Mol. Phylogenet. Evol.">
        <title>Genome-scale phylogeny and comparative genomics of the fungal order Sordariales.</title>
        <authorList>
            <person name="Hensen N."/>
            <person name="Bonometti L."/>
            <person name="Westerberg I."/>
            <person name="Brannstrom I.O."/>
            <person name="Guillou S."/>
            <person name="Cros-Aarteil S."/>
            <person name="Calhoun S."/>
            <person name="Haridas S."/>
            <person name="Kuo A."/>
            <person name="Mondo S."/>
            <person name="Pangilinan J."/>
            <person name="Riley R."/>
            <person name="LaButti K."/>
            <person name="Andreopoulos B."/>
            <person name="Lipzen A."/>
            <person name="Chen C."/>
            <person name="Yan M."/>
            <person name="Daum C."/>
            <person name="Ng V."/>
            <person name="Clum A."/>
            <person name="Steindorff A."/>
            <person name="Ohm R.A."/>
            <person name="Martin F."/>
            <person name="Silar P."/>
            <person name="Natvig D.O."/>
            <person name="Lalanne C."/>
            <person name="Gautier V."/>
            <person name="Ament-Velasquez S.L."/>
            <person name="Kruys A."/>
            <person name="Hutchinson M.I."/>
            <person name="Powell A.J."/>
            <person name="Barry K."/>
            <person name="Miller A.N."/>
            <person name="Grigoriev I.V."/>
            <person name="Debuchy R."/>
            <person name="Gladieux P."/>
            <person name="Hiltunen Thoren M."/>
            <person name="Johannesson H."/>
        </authorList>
    </citation>
    <scope>NUCLEOTIDE SEQUENCE</scope>
    <source>
        <strain evidence="1">CBS 168.71</strain>
    </source>
</reference>
<sequence length="137" mass="14753">MTTAEGLGAVHCAAAADAPELILLLVEKHKLDPTQAITRDPKDGDAPYLFPEPVLGDTPMHLAARYDNVAAFEALHGTLDLGMAGPLNSEGECPMGVAISVNARAVLKYIKRLGKPRLSSPDEARRMLLKRRIEDVN</sequence>
<dbReference type="InterPro" id="IPR036770">
    <property type="entry name" value="Ankyrin_rpt-contain_sf"/>
</dbReference>
<dbReference type="Proteomes" id="UP001278766">
    <property type="component" value="Unassembled WGS sequence"/>
</dbReference>
<name>A0AAE0HNG1_9PEZI</name>
<dbReference type="InterPro" id="IPR002110">
    <property type="entry name" value="Ankyrin_rpt"/>
</dbReference>
<organism evidence="1 2">
    <name type="scientific">Chaetomium fimeti</name>
    <dbReference type="NCBI Taxonomy" id="1854472"/>
    <lineage>
        <taxon>Eukaryota</taxon>
        <taxon>Fungi</taxon>
        <taxon>Dikarya</taxon>
        <taxon>Ascomycota</taxon>
        <taxon>Pezizomycotina</taxon>
        <taxon>Sordariomycetes</taxon>
        <taxon>Sordariomycetidae</taxon>
        <taxon>Sordariales</taxon>
        <taxon>Chaetomiaceae</taxon>
        <taxon>Chaetomium</taxon>
    </lineage>
</organism>
<accession>A0AAE0HNG1</accession>
<dbReference type="RefSeq" id="XP_062663314.1">
    <property type="nucleotide sequence ID" value="XM_062802630.1"/>
</dbReference>
<dbReference type="EMBL" id="JAUEPN010000001">
    <property type="protein sequence ID" value="KAK3299800.1"/>
    <property type="molecule type" value="Genomic_DNA"/>
</dbReference>
<comment type="caution">
    <text evidence="1">The sequence shown here is derived from an EMBL/GenBank/DDBJ whole genome shotgun (WGS) entry which is preliminary data.</text>
</comment>
<proteinExistence type="predicted"/>
<dbReference type="SUPFAM" id="SSF48403">
    <property type="entry name" value="Ankyrin repeat"/>
    <property type="match status" value="1"/>
</dbReference>
<protein>
    <submittedName>
        <fullName evidence="1">Uncharacterized protein</fullName>
    </submittedName>
</protein>
<dbReference type="AlphaFoldDB" id="A0AAE0HNG1"/>
<dbReference type="Pfam" id="PF00023">
    <property type="entry name" value="Ank"/>
    <property type="match status" value="1"/>
</dbReference>
<dbReference type="GeneID" id="87839578"/>
<gene>
    <name evidence="1" type="ORF">B0H64DRAFT_379192</name>
</gene>
<keyword evidence="2" id="KW-1185">Reference proteome</keyword>
<evidence type="ECO:0000313" key="1">
    <source>
        <dbReference type="EMBL" id="KAK3299800.1"/>
    </source>
</evidence>
<dbReference type="Gene3D" id="1.25.40.20">
    <property type="entry name" value="Ankyrin repeat-containing domain"/>
    <property type="match status" value="1"/>
</dbReference>